<dbReference type="RefSeq" id="WP_023928009.1">
    <property type="nucleotide sequence ID" value="NZ_KI669454.1"/>
</dbReference>
<dbReference type="PATRIC" id="fig|1357400.3.peg.1699"/>
<evidence type="ECO:0000313" key="2">
    <source>
        <dbReference type="EMBL" id="ETD23462.1"/>
    </source>
</evidence>
<dbReference type="Proteomes" id="UP000018731">
    <property type="component" value="Unassembled WGS sequence"/>
</dbReference>
<sequence>MQLLSQPTPDKSFKKIALATLACIAFFLWTLLGSIFLFLPPMIGVLFILFMEFYSKKNTTAVVTIVLCLIIYESEKQLPLGTLPIVFVVVNYLIVERFNIIFGHNALFVFWYIIAVYGVYFLALYIIKMFGAGVNFSLSAIFIYYFIIESSLMLIYEQIKWKRKKW</sequence>
<feature type="transmembrane region" description="Helical" evidence="1">
    <location>
        <begin position="16"/>
        <end position="39"/>
    </location>
</feature>
<protein>
    <submittedName>
        <fullName evidence="2">Uncharacterized protein</fullName>
    </submittedName>
</protein>
<organism evidence="2 3">
    <name type="scientific">Helicobacter macacae MIT 99-5501</name>
    <dbReference type="NCBI Taxonomy" id="1357400"/>
    <lineage>
        <taxon>Bacteria</taxon>
        <taxon>Pseudomonadati</taxon>
        <taxon>Campylobacterota</taxon>
        <taxon>Epsilonproteobacteria</taxon>
        <taxon>Campylobacterales</taxon>
        <taxon>Helicobacteraceae</taxon>
        <taxon>Helicobacter</taxon>
    </lineage>
</organism>
<dbReference type="HOGENOM" id="CLU_1658391_0_0_7"/>
<keyword evidence="3" id="KW-1185">Reference proteome</keyword>
<accession>V8C8T0</accession>
<gene>
    <name evidence="2" type="ORF">HMPREF2086_01267</name>
</gene>
<dbReference type="OrthoDB" id="5328612at2"/>
<dbReference type="AlphaFoldDB" id="V8C8T0"/>
<evidence type="ECO:0000313" key="3">
    <source>
        <dbReference type="Proteomes" id="UP000018731"/>
    </source>
</evidence>
<keyword evidence="1" id="KW-1133">Transmembrane helix</keyword>
<name>V8C8T0_9HELI</name>
<evidence type="ECO:0000256" key="1">
    <source>
        <dbReference type="SAM" id="Phobius"/>
    </source>
</evidence>
<reference evidence="2 3" key="1">
    <citation type="journal article" date="2014" name="Genome Announc.">
        <title>Draft genome sequences of six enterohepatic helicobacter species isolated from humans and one from rhesus macaques.</title>
        <authorList>
            <person name="Shen Z."/>
            <person name="Sheh A."/>
            <person name="Young S.K."/>
            <person name="Abouelliel A."/>
            <person name="Ward D.V."/>
            <person name="Earl A.M."/>
            <person name="Fox J.G."/>
        </authorList>
    </citation>
    <scope>NUCLEOTIDE SEQUENCE [LARGE SCALE GENOMIC DNA]</scope>
    <source>
        <strain evidence="2 3">MIT 99-5501</strain>
    </source>
</reference>
<keyword evidence="1" id="KW-0472">Membrane</keyword>
<feature type="transmembrane region" description="Helical" evidence="1">
    <location>
        <begin position="107"/>
        <end position="127"/>
    </location>
</feature>
<feature type="transmembrane region" description="Helical" evidence="1">
    <location>
        <begin position="78"/>
        <end position="95"/>
    </location>
</feature>
<proteinExistence type="predicted"/>
<dbReference type="STRING" id="1357400.HMPREF2086_01267"/>
<feature type="transmembrane region" description="Helical" evidence="1">
    <location>
        <begin position="133"/>
        <end position="156"/>
    </location>
</feature>
<comment type="caution">
    <text evidence="2">The sequence shown here is derived from an EMBL/GenBank/DDBJ whole genome shotgun (WGS) entry which is preliminary data.</text>
</comment>
<dbReference type="EMBL" id="AZJI01000005">
    <property type="protein sequence ID" value="ETD23462.1"/>
    <property type="molecule type" value="Genomic_DNA"/>
</dbReference>
<keyword evidence="1" id="KW-0812">Transmembrane</keyword>